<dbReference type="PRINTS" id="PR01407">
    <property type="entry name" value="BUTYPHLNCDUF"/>
</dbReference>
<feature type="domain" description="B box-type" evidence="9">
    <location>
        <begin position="142"/>
        <end position="182"/>
    </location>
</feature>
<dbReference type="InterPro" id="IPR003879">
    <property type="entry name" value="Butyrophylin_SPRY"/>
</dbReference>
<protein>
    <submittedName>
        <fullName evidence="12">E3 ubiquitin-protein ligase TRIM39-like</fullName>
    </submittedName>
</protein>
<keyword evidence="2" id="KW-0479">Metal-binding</keyword>
<organism evidence="11 12">
    <name type="scientific">Chanos chanos</name>
    <name type="common">Milkfish</name>
    <name type="synonym">Mugil chanos</name>
    <dbReference type="NCBI Taxonomy" id="29144"/>
    <lineage>
        <taxon>Eukaryota</taxon>
        <taxon>Metazoa</taxon>
        <taxon>Chordata</taxon>
        <taxon>Craniata</taxon>
        <taxon>Vertebrata</taxon>
        <taxon>Euteleostomi</taxon>
        <taxon>Actinopterygii</taxon>
        <taxon>Neopterygii</taxon>
        <taxon>Teleostei</taxon>
        <taxon>Ostariophysi</taxon>
        <taxon>Gonorynchiformes</taxon>
        <taxon>Chanidae</taxon>
        <taxon>Chanos</taxon>
    </lineage>
</organism>
<feature type="domain" description="B30.2/SPRY" evidence="10">
    <location>
        <begin position="337"/>
        <end position="534"/>
    </location>
</feature>
<dbReference type="SMART" id="SM00449">
    <property type="entry name" value="SPRY"/>
    <property type="match status" value="1"/>
</dbReference>
<dbReference type="InterPro" id="IPR013083">
    <property type="entry name" value="Znf_RING/FYVE/PHD"/>
</dbReference>
<dbReference type="PANTHER" id="PTHR25465">
    <property type="entry name" value="B-BOX DOMAIN CONTAINING"/>
    <property type="match status" value="1"/>
</dbReference>
<dbReference type="InterPro" id="IPR006574">
    <property type="entry name" value="PRY"/>
</dbReference>
<dbReference type="PROSITE" id="PS00518">
    <property type="entry name" value="ZF_RING_1"/>
    <property type="match status" value="1"/>
</dbReference>
<dbReference type="InterPro" id="IPR001870">
    <property type="entry name" value="B30.2/SPRY"/>
</dbReference>
<dbReference type="Pfam" id="PF00643">
    <property type="entry name" value="zf-B_box"/>
    <property type="match status" value="1"/>
</dbReference>
<feature type="domain" description="RING-type" evidence="8">
    <location>
        <begin position="15"/>
        <end position="55"/>
    </location>
</feature>
<dbReference type="OrthoDB" id="6270329at2759"/>
<accession>A0A6J2VTN9</accession>
<evidence type="ECO:0000256" key="1">
    <source>
        <dbReference type="ARBA" id="ARBA00022588"/>
    </source>
</evidence>
<dbReference type="PROSITE" id="PS50188">
    <property type="entry name" value="B302_SPRY"/>
    <property type="match status" value="1"/>
</dbReference>
<gene>
    <name evidence="12" type="primary">LOC115816259</name>
</gene>
<dbReference type="Pfam" id="PF13765">
    <property type="entry name" value="PRY"/>
    <property type="match status" value="1"/>
</dbReference>
<dbReference type="SUPFAM" id="SSF57850">
    <property type="entry name" value="RING/U-box"/>
    <property type="match status" value="1"/>
</dbReference>
<evidence type="ECO:0000256" key="4">
    <source>
        <dbReference type="ARBA" id="ARBA00022833"/>
    </source>
</evidence>
<dbReference type="RefSeq" id="XP_030635084.1">
    <property type="nucleotide sequence ID" value="XM_030779224.1"/>
</dbReference>
<dbReference type="GeneID" id="115816259"/>
<dbReference type="InterPro" id="IPR043136">
    <property type="entry name" value="B30.2/SPRY_sf"/>
</dbReference>
<dbReference type="GO" id="GO:0005737">
    <property type="term" value="C:cytoplasm"/>
    <property type="evidence" value="ECO:0007669"/>
    <property type="project" value="UniProtKB-ARBA"/>
</dbReference>
<evidence type="ECO:0000259" key="9">
    <source>
        <dbReference type="PROSITE" id="PS50119"/>
    </source>
</evidence>
<evidence type="ECO:0000256" key="6">
    <source>
        <dbReference type="PROSITE-ProRule" id="PRU00024"/>
    </source>
</evidence>
<dbReference type="Proteomes" id="UP000504632">
    <property type="component" value="Chromosome 7"/>
</dbReference>
<evidence type="ECO:0000256" key="7">
    <source>
        <dbReference type="SAM" id="Coils"/>
    </source>
</evidence>
<dbReference type="InterPro" id="IPR017907">
    <property type="entry name" value="Znf_RING_CS"/>
</dbReference>
<dbReference type="Pfam" id="PF13445">
    <property type="entry name" value="zf-RING_UBOX"/>
    <property type="match status" value="1"/>
</dbReference>
<reference evidence="12" key="1">
    <citation type="submission" date="2025-08" db="UniProtKB">
        <authorList>
            <consortium name="RefSeq"/>
        </authorList>
    </citation>
    <scope>IDENTIFICATION</scope>
</reference>
<keyword evidence="11" id="KW-1185">Reference proteome</keyword>
<dbReference type="SMART" id="SM00336">
    <property type="entry name" value="BBOX"/>
    <property type="match status" value="1"/>
</dbReference>
<evidence type="ECO:0000313" key="12">
    <source>
        <dbReference type="RefSeq" id="XP_030635084.1"/>
    </source>
</evidence>
<dbReference type="Gene3D" id="3.30.160.60">
    <property type="entry name" value="Classic Zinc Finger"/>
    <property type="match status" value="1"/>
</dbReference>
<evidence type="ECO:0000259" key="8">
    <source>
        <dbReference type="PROSITE" id="PS50089"/>
    </source>
</evidence>
<proteinExistence type="predicted"/>
<dbReference type="SUPFAM" id="SSF49899">
    <property type="entry name" value="Concanavalin A-like lectins/glucanases"/>
    <property type="match status" value="1"/>
</dbReference>
<dbReference type="Gene3D" id="4.10.830.40">
    <property type="match status" value="1"/>
</dbReference>
<sequence length="544" mass="62331">MASCRSFLPEEQLQCSICLDVFTDPVTIACGHNFCKLCITQHWSSAGRCLCPLCNYFFHRRPKLRVNTMIRELVNQLKTSNGVTASFAKPDEVPCDICEGQKLRAVKTCLVCVTSYCDTHLNPHRTAQTLKRHKLVDPVVNLESYICKKHNRMTELFCTTDQTCVCPFCMTTDHENHSVVTLEEGITRQKTQLEKTQVDLKKMIQHRLGKIEDVKQSVEVGKKEKADSIEILAALIRSMEKSQAELVEVMEEKQETAEKQAEAFIKELEQEIAELRRTDAELEQLSNTKDDRRLLQIPPSLWCPPNVTNLANINIDTQMYVESLRRAKSQMEELFYKAVEMIPEIKLKRNQVQEVDVTLDPNTAHPNLIISSDGKQVACGDSKRDFPDNPERFDRSPCILAKEGFLFGRFYYEVQVSGKTDWDVGVARESINRKGKITAVPENGYWTVRLRNEKEYWANDSPRVSVFLRQKPQKVGVFVDYEGGVVSFYDVEAKCLIYTFTGVEFIEKLYPYFSLGLSHGGKNSAPLIILPTKAKGYFPWNWFF</sequence>
<dbReference type="SUPFAM" id="SSF57845">
    <property type="entry name" value="B-box zinc-binding domain"/>
    <property type="match status" value="1"/>
</dbReference>
<feature type="coiled-coil region" evidence="7">
    <location>
        <begin position="232"/>
        <end position="288"/>
    </location>
</feature>
<dbReference type="InterPro" id="IPR058030">
    <property type="entry name" value="TRIM8/14/16/25/29/45/65_CC"/>
</dbReference>
<keyword evidence="7" id="KW-0175">Coiled coil</keyword>
<dbReference type="GO" id="GO:0045087">
    <property type="term" value="P:innate immune response"/>
    <property type="evidence" value="ECO:0007669"/>
    <property type="project" value="UniProtKB-KW"/>
</dbReference>
<dbReference type="PROSITE" id="PS50089">
    <property type="entry name" value="ZF_RING_2"/>
    <property type="match status" value="1"/>
</dbReference>
<evidence type="ECO:0000313" key="11">
    <source>
        <dbReference type="Proteomes" id="UP000504632"/>
    </source>
</evidence>
<dbReference type="AlphaFoldDB" id="A0A6J2VTN9"/>
<evidence type="ECO:0000256" key="3">
    <source>
        <dbReference type="ARBA" id="ARBA00022771"/>
    </source>
</evidence>
<dbReference type="FunFam" id="2.60.120.920:FF:000004">
    <property type="entry name" value="Butyrophilin subfamily 1 member A1"/>
    <property type="match status" value="1"/>
</dbReference>
<keyword evidence="1" id="KW-0399">Innate immunity</keyword>
<dbReference type="InterPro" id="IPR013320">
    <property type="entry name" value="ConA-like_dom_sf"/>
</dbReference>
<dbReference type="InterPro" id="IPR003877">
    <property type="entry name" value="SPRY_dom"/>
</dbReference>
<dbReference type="SMART" id="SM00589">
    <property type="entry name" value="PRY"/>
    <property type="match status" value="1"/>
</dbReference>
<evidence type="ECO:0000256" key="5">
    <source>
        <dbReference type="ARBA" id="ARBA00022859"/>
    </source>
</evidence>
<keyword evidence="5" id="KW-0391">Immunity</keyword>
<dbReference type="PROSITE" id="PS50119">
    <property type="entry name" value="ZF_BBOX"/>
    <property type="match status" value="1"/>
</dbReference>
<name>A0A6J2VTN9_CHACN</name>
<dbReference type="InterPro" id="IPR001841">
    <property type="entry name" value="Znf_RING"/>
</dbReference>
<dbReference type="InterPro" id="IPR027370">
    <property type="entry name" value="Znf-RING_euk"/>
</dbReference>
<dbReference type="CDD" id="cd19769">
    <property type="entry name" value="Bbox2_TRIM16-like"/>
    <property type="match status" value="1"/>
</dbReference>
<dbReference type="GO" id="GO:0008270">
    <property type="term" value="F:zinc ion binding"/>
    <property type="evidence" value="ECO:0007669"/>
    <property type="project" value="UniProtKB-KW"/>
</dbReference>
<dbReference type="Pfam" id="PF00622">
    <property type="entry name" value="SPRY"/>
    <property type="match status" value="1"/>
</dbReference>
<dbReference type="SMART" id="SM00184">
    <property type="entry name" value="RING"/>
    <property type="match status" value="1"/>
</dbReference>
<dbReference type="Pfam" id="PF25600">
    <property type="entry name" value="TRIM_CC"/>
    <property type="match status" value="1"/>
</dbReference>
<evidence type="ECO:0000259" key="10">
    <source>
        <dbReference type="PROSITE" id="PS50188"/>
    </source>
</evidence>
<dbReference type="Gene3D" id="3.30.40.10">
    <property type="entry name" value="Zinc/RING finger domain, C3HC4 (zinc finger)"/>
    <property type="match status" value="1"/>
</dbReference>
<dbReference type="CDD" id="cd13733">
    <property type="entry name" value="SPRY_PRY_C-I_1"/>
    <property type="match status" value="1"/>
</dbReference>
<keyword evidence="3 6" id="KW-0863">Zinc-finger</keyword>
<evidence type="ECO:0000256" key="2">
    <source>
        <dbReference type="ARBA" id="ARBA00022723"/>
    </source>
</evidence>
<dbReference type="CDD" id="cd19802">
    <property type="entry name" value="Bbox1_TRIM8-like"/>
    <property type="match status" value="1"/>
</dbReference>
<dbReference type="PANTHER" id="PTHR25465:SF32">
    <property type="entry name" value="BLOODTHIRSTY-RELATED GENE FAMILY, MEMBER 16 ISOFORM X1-RELATED"/>
    <property type="match status" value="1"/>
</dbReference>
<dbReference type="InterPro" id="IPR000315">
    <property type="entry name" value="Znf_B-box"/>
</dbReference>
<dbReference type="InterPro" id="IPR051051">
    <property type="entry name" value="E3_ubiq-ligase_TRIM/RNF"/>
</dbReference>
<dbReference type="InParanoid" id="A0A6J2VTN9"/>
<keyword evidence="4" id="KW-0862">Zinc</keyword>
<dbReference type="Gene3D" id="2.60.120.920">
    <property type="match status" value="1"/>
</dbReference>